<gene>
    <name evidence="8" type="primary">rplX</name>
    <name evidence="11" type="ORF">C3L24_08925</name>
</gene>
<dbReference type="PANTHER" id="PTHR12903">
    <property type="entry name" value="MITOCHONDRIAL RIBOSOMAL PROTEIN L24"/>
    <property type="match status" value="1"/>
</dbReference>
<evidence type="ECO:0000259" key="10">
    <source>
        <dbReference type="SMART" id="SM00739"/>
    </source>
</evidence>
<evidence type="ECO:0000256" key="3">
    <source>
        <dbReference type="ARBA" id="ARBA00022884"/>
    </source>
</evidence>
<evidence type="ECO:0000256" key="7">
    <source>
        <dbReference type="ARBA" id="ARBA00058688"/>
    </source>
</evidence>
<dbReference type="GO" id="GO:1990904">
    <property type="term" value="C:ribonucleoprotein complex"/>
    <property type="evidence" value="ECO:0007669"/>
    <property type="project" value="UniProtKB-KW"/>
</dbReference>
<dbReference type="FunFam" id="2.30.30.30:FF:000004">
    <property type="entry name" value="50S ribosomal protein L24"/>
    <property type="match status" value="1"/>
</dbReference>
<dbReference type="Pfam" id="PF00467">
    <property type="entry name" value="KOW"/>
    <property type="match status" value="1"/>
</dbReference>
<dbReference type="InterPro" id="IPR008991">
    <property type="entry name" value="Translation_prot_SH3-like_sf"/>
</dbReference>
<sequence length="105" mass="11614">MRKIRQGDQVVVITGKDKGKQGTVLRVIDDQKVVVENINIVKKHTKANPMQGEPGGILDKEMPLAISNVAIFNPETGKADRVGFKVLEDGRKVRYFKSNGEVVDI</sequence>
<accession>A0A657Q0C4</accession>
<dbReference type="InterPro" id="IPR003256">
    <property type="entry name" value="Ribosomal_uL24"/>
</dbReference>
<dbReference type="CDD" id="cd06089">
    <property type="entry name" value="KOW_RPL26"/>
    <property type="match status" value="1"/>
</dbReference>
<dbReference type="Proteomes" id="UP000250928">
    <property type="component" value="Unassembled WGS sequence"/>
</dbReference>
<comment type="function">
    <text evidence="7 8">One of the proteins that surrounds the polypeptide exit tunnel on the outside of the subunit.</text>
</comment>
<dbReference type="InterPro" id="IPR057264">
    <property type="entry name" value="Ribosomal_uL24_C"/>
</dbReference>
<evidence type="ECO:0000256" key="8">
    <source>
        <dbReference type="HAMAP-Rule" id="MF_01326"/>
    </source>
</evidence>
<keyword evidence="2 8" id="KW-0699">rRNA-binding</keyword>
<reference evidence="11 12" key="1">
    <citation type="submission" date="2018-01" db="EMBL/GenBank/DDBJ databases">
        <title>Novel co-symbiosis in the lucinid bivalve Phacoides pectinatus.</title>
        <authorList>
            <person name="Lim S.J."/>
            <person name="Davis B.G."/>
            <person name="Gill D.E."/>
            <person name="Engel A.S."/>
            <person name="Anderson L.C."/>
            <person name="Campbell B.J."/>
        </authorList>
    </citation>
    <scope>NUCLEOTIDE SEQUENCE [LARGE SCALE GENOMIC DNA]</scope>
    <source>
        <strain evidence="11">N3_P5</strain>
    </source>
</reference>
<dbReference type="AlphaFoldDB" id="A0A657Q0C4"/>
<comment type="function">
    <text evidence="8">One of two assembly initiator proteins, it binds directly to the 5'-end of the 23S rRNA, where it nucleates assembly of the 50S subunit.</text>
</comment>
<organism evidence="11 12">
    <name type="scientific">Candidatus Sedimenticola endophacoides</name>
    <dbReference type="NCBI Taxonomy" id="2548426"/>
    <lineage>
        <taxon>Bacteria</taxon>
        <taxon>Pseudomonadati</taxon>
        <taxon>Pseudomonadota</taxon>
        <taxon>Gammaproteobacteria</taxon>
        <taxon>Chromatiales</taxon>
        <taxon>Sedimenticolaceae</taxon>
        <taxon>Sedimenticola</taxon>
    </lineage>
</organism>
<evidence type="ECO:0000256" key="2">
    <source>
        <dbReference type="ARBA" id="ARBA00022730"/>
    </source>
</evidence>
<dbReference type="GO" id="GO:0003735">
    <property type="term" value="F:structural constituent of ribosome"/>
    <property type="evidence" value="ECO:0007669"/>
    <property type="project" value="InterPro"/>
</dbReference>
<evidence type="ECO:0000313" key="12">
    <source>
        <dbReference type="Proteomes" id="UP000250928"/>
    </source>
</evidence>
<proteinExistence type="inferred from homology"/>
<dbReference type="InterPro" id="IPR014722">
    <property type="entry name" value="Rib_uL2_dom2"/>
</dbReference>
<dbReference type="PROSITE" id="PS01108">
    <property type="entry name" value="RIBOSOMAL_L24"/>
    <property type="match status" value="1"/>
</dbReference>
<feature type="domain" description="KOW" evidence="10">
    <location>
        <begin position="3"/>
        <end position="30"/>
    </location>
</feature>
<name>A0A657Q0C4_9GAMM</name>
<dbReference type="Gene3D" id="2.30.30.30">
    <property type="match status" value="1"/>
</dbReference>
<keyword evidence="3 8" id="KW-0694">RNA-binding</keyword>
<dbReference type="InterPro" id="IPR041988">
    <property type="entry name" value="Ribosomal_uL24_KOW"/>
</dbReference>
<dbReference type="HAMAP" id="MF_01326_B">
    <property type="entry name" value="Ribosomal_uL24_B"/>
    <property type="match status" value="1"/>
</dbReference>
<keyword evidence="5 8" id="KW-0687">Ribonucleoprotein</keyword>
<comment type="subunit">
    <text evidence="8">Part of the 50S ribosomal subunit.</text>
</comment>
<dbReference type="GO" id="GO:0019843">
    <property type="term" value="F:rRNA binding"/>
    <property type="evidence" value="ECO:0007669"/>
    <property type="project" value="UniProtKB-UniRule"/>
</dbReference>
<dbReference type="SUPFAM" id="SSF50104">
    <property type="entry name" value="Translation proteins SH3-like domain"/>
    <property type="match status" value="1"/>
</dbReference>
<dbReference type="SMART" id="SM00739">
    <property type="entry name" value="KOW"/>
    <property type="match status" value="1"/>
</dbReference>
<evidence type="ECO:0000256" key="9">
    <source>
        <dbReference type="RuleBase" id="RU003477"/>
    </source>
</evidence>
<dbReference type="InterPro" id="IPR005825">
    <property type="entry name" value="Ribosomal_uL24_CS"/>
</dbReference>
<comment type="caution">
    <text evidence="11">The sequence shown here is derived from an EMBL/GenBank/DDBJ whole genome shotgun (WGS) entry which is preliminary data.</text>
</comment>
<evidence type="ECO:0000256" key="1">
    <source>
        <dbReference type="ARBA" id="ARBA00010618"/>
    </source>
</evidence>
<protein>
    <recommendedName>
        <fullName evidence="6 8">Large ribosomal subunit protein uL24</fullName>
    </recommendedName>
</protein>
<evidence type="ECO:0000256" key="4">
    <source>
        <dbReference type="ARBA" id="ARBA00022980"/>
    </source>
</evidence>
<evidence type="ECO:0000256" key="5">
    <source>
        <dbReference type="ARBA" id="ARBA00023274"/>
    </source>
</evidence>
<evidence type="ECO:0000256" key="6">
    <source>
        <dbReference type="ARBA" id="ARBA00035206"/>
    </source>
</evidence>
<dbReference type="GO" id="GO:0005840">
    <property type="term" value="C:ribosome"/>
    <property type="evidence" value="ECO:0007669"/>
    <property type="project" value="UniProtKB-KW"/>
</dbReference>
<dbReference type="InterPro" id="IPR005824">
    <property type="entry name" value="KOW"/>
</dbReference>
<dbReference type="GO" id="GO:0006412">
    <property type="term" value="P:translation"/>
    <property type="evidence" value="ECO:0007669"/>
    <property type="project" value="UniProtKB-UniRule"/>
</dbReference>
<evidence type="ECO:0000313" key="11">
    <source>
        <dbReference type="EMBL" id="PUE00718.1"/>
    </source>
</evidence>
<dbReference type="Pfam" id="PF17136">
    <property type="entry name" value="ribosomal_L24"/>
    <property type="match status" value="1"/>
</dbReference>
<dbReference type="NCBIfam" id="TIGR01079">
    <property type="entry name" value="rplX_bact"/>
    <property type="match status" value="1"/>
</dbReference>
<keyword evidence="4 8" id="KW-0689">Ribosomal protein</keyword>
<comment type="similarity">
    <text evidence="1 8 9">Belongs to the universal ribosomal protein uL24 family.</text>
</comment>
<dbReference type="EMBL" id="PQCO01000215">
    <property type="protein sequence ID" value="PUE00718.1"/>
    <property type="molecule type" value="Genomic_DNA"/>
</dbReference>